<reference evidence="1 2" key="1">
    <citation type="journal article" date="2015" name="Genome Announc.">
        <title>Draft Genome Sequence of Rhodococcus rhodochrous Strain KG-21, a Soil Isolate from Oil Fields of Krishna-Godavari Basin, India.</title>
        <authorList>
            <person name="Dawar C."/>
            <person name="Aggarwal R.K."/>
        </authorList>
    </citation>
    <scope>NUCLEOTIDE SEQUENCE [LARGE SCALE GENOMIC DNA]</scope>
    <source>
        <strain evidence="1 2">KG-21</strain>
    </source>
</reference>
<dbReference type="Proteomes" id="UP000037712">
    <property type="component" value="Unassembled WGS sequence"/>
</dbReference>
<comment type="caution">
    <text evidence="1">The sequence shown here is derived from an EMBL/GenBank/DDBJ whole genome shotgun (WGS) entry which is preliminary data.</text>
</comment>
<reference evidence="2" key="2">
    <citation type="submission" date="2015-01" db="EMBL/GenBank/DDBJ databases">
        <title>Draft genome sequence of potential hydrocarbon metabolising strain of Rhodococcus rhodochrous.</title>
        <authorList>
            <person name="Aggarwal R.K."/>
            <person name="Dawar C."/>
        </authorList>
    </citation>
    <scope>NUCLEOTIDE SEQUENCE [LARGE SCALE GENOMIC DNA]</scope>
    <source>
        <strain evidence="2">KG-21</strain>
    </source>
</reference>
<protein>
    <submittedName>
        <fullName evidence="1">3-ketoacyl-ACP synthase</fullName>
    </submittedName>
</protein>
<evidence type="ECO:0000313" key="1">
    <source>
        <dbReference type="EMBL" id="KOS53537.1"/>
    </source>
</evidence>
<dbReference type="EMBL" id="AZYO01000109">
    <property type="protein sequence ID" value="KOS53537.1"/>
    <property type="molecule type" value="Genomic_DNA"/>
</dbReference>
<accession>A0A0M9WLK2</accession>
<dbReference type="AlphaFoldDB" id="A0A0M9WLK2"/>
<organism evidence="1 2">
    <name type="scientific">Rhodococcus rhodochrous KG-21</name>
    <dbReference type="NCBI Taxonomy" id="1441923"/>
    <lineage>
        <taxon>Bacteria</taxon>
        <taxon>Bacillati</taxon>
        <taxon>Actinomycetota</taxon>
        <taxon>Actinomycetes</taxon>
        <taxon>Mycobacteriales</taxon>
        <taxon>Nocardiaceae</taxon>
        <taxon>Rhodococcus</taxon>
    </lineage>
</organism>
<feature type="non-terminal residue" evidence="1">
    <location>
        <position position="158"/>
    </location>
</feature>
<evidence type="ECO:0000313" key="2">
    <source>
        <dbReference type="Proteomes" id="UP000037712"/>
    </source>
</evidence>
<name>A0A0M9WLK2_RHORH</name>
<sequence length="158" mass="18221">MQPFETNRHGRIVFPSNFFPDIDFSTVTDVEQLDSVIRRDFDTKAPTASEILARHTRGDYRNKVELLRDVALNAYWANRFALTMFDKRPTRWADVPRTRDDLYMPVLTPWPDQESKVAEVEAAFRQLPAGWDDAAEDCIFETVFDVFAARKHVAGALP</sequence>
<proteinExistence type="predicted"/>
<gene>
    <name evidence="1" type="ORF">Z051_25050</name>
</gene>